<dbReference type="EMBL" id="SHLI01000001">
    <property type="protein sequence ID" value="RZU99119.1"/>
    <property type="molecule type" value="Genomic_DNA"/>
</dbReference>
<evidence type="ECO:0000313" key="1">
    <source>
        <dbReference type="EMBL" id="RZU99119.1"/>
    </source>
</evidence>
<dbReference type="Gene3D" id="1.20.5.780">
    <property type="entry name" value="Single helix bin"/>
    <property type="match status" value="1"/>
</dbReference>
<dbReference type="Pfam" id="PF05534">
    <property type="entry name" value="HicB"/>
    <property type="match status" value="1"/>
</dbReference>
<comment type="caution">
    <text evidence="1">The sequence shown here is derived from an EMBL/GenBank/DDBJ whole genome shotgun (WGS) entry which is preliminary data.</text>
</comment>
<dbReference type="InterPro" id="IPR010985">
    <property type="entry name" value="Ribbon_hlx_hlx"/>
</dbReference>
<protein>
    <submittedName>
        <fullName evidence="1">Putative HicB family RNase H-like nuclease</fullName>
    </submittedName>
</protein>
<dbReference type="SUPFAM" id="SSF143100">
    <property type="entry name" value="TTHA1013/TTHA0281-like"/>
    <property type="match status" value="1"/>
</dbReference>
<keyword evidence="2" id="KW-1185">Reference proteome</keyword>
<gene>
    <name evidence="1" type="ORF">EV698_1399</name>
</gene>
<dbReference type="AlphaFoldDB" id="A0A4Q8D193"/>
<dbReference type="OrthoDB" id="5297106at2"/>
<dbReference type="RefSeq" id="WP_130503376.1">
    <property type="nucleotide sequence ID" value="NZ_SHLI01000001.1"/>
</dbReference>
<dbReference type="SUPFAM" id="SSF47598">
    <property type="entry name" value="Ribbon-helix-helix"/>
    <property type="match status" value="1"/>
</dbReference>
<dbReference type="GO" id="GO:0006355">
    <property type="term" value="P:regulation of DNA-templated transcription"/>
    <property type="evidence" value="ECO:0007669"/>
    <property type="project" value="InterPro"/>
</dbReference>
<name>A0A4Q8D193_9GAMM</name>
<accession>A0A4Q8D193</accession>
<evidence type="ECO:0000313" key="2">
    <source>
        <dbReference type="Proteomes" id="UP000292298"/>
    </source>
</evidence>
<dbReference type="InterPro" id="IPR035069">
    <property type="entry name" value="TTHA1013/TTHA0281-like"/>
</dbReference>
<dbReference type="Proteomes" id="UP000292298">
    <property type="component" value="Unassembled WGS sequence"/>
</dbReference>
<proteinExistence type="predicted"/>
<organism evidence="1 2">
    <name type="scientific">Spiribacter vilamensis</name>
    <dbReference type="NCBI Taxonomy" id="531306"/>
    <lineage>
        <taxon>Bacteria</taxon>
        <taxon>Pseudomonadati</taxon>
        <taxon>Pseudomonadota</taxon>
        <taxon>Gammaproteobacteria</taxon>
        <taxon>Chromatiales</taxon>
        <taxon>Ectothiorhodospiraceae</taxon>
        <taxon>Spiribacter</taxon>
    </lineage>
</organism>
<sequence length="115" mass="13416">MSTMKLGDYIARITYDEEREIFHGRIINIRDVVNFYGHTPAELKQEFRNSLDCYVELCEERGLEPAKPFSGRFNIRMSSEEHRLLAEAAERHGKSLNAWARRTLDNAARREIEGT</sequence>
<reference evidence="1 2" key="1">
    <citation type="submission" date="2019-02" db="EMBL/GenBank/DDBJ databases">
        <title>Genomic Encyclopedia of Type Strains, Phase IV (KMG-IV): sequencing the most valuable type-strain genomes for metagenomic binning, comparative biology and taxonomic classification.</title>
        <authorList>
            <person name="Goeker M."/>
        </authorList>
    </citation>
    <scope>NUCLEOTIDE SEQUENCE [LARGE SCALE GENOMIC DNA]</scope>
    <source>
        <strain evidence="1 2">DSM 21056</strain>
    </source>
</reference>
<dbReference type="InterPro" id="IPR008651">
    <property type="entry name" value="Uncharacterised_HicB"/>
</dbReference>